<dbReference type="PANTHER" id="PTHR31984">
    <property type="entry name" value="TRANSPORTER, PUTATIVE (DUF179)-RELATED"/>
    <property type="match status" value="1"/>
</dbReference>
<name>A0A835FWQ4_9POAL</name>
<dbReference type="SUPFAM" id="SSF143456">
    <property type="entry name" value="VC0467-like"/>
    <property type="match status" value="1"/>
</dbReference>
<reference evidence="2" key="1">
    <citation type="submission" date="2020-07" db="EMBL/GenBank/DDBJ databases">
        <title>Genome sequence and genetic diversity analysis of an under-domesticated orphan crop, white fonio (Digitaria exilis).</title>
        <authorList>
            <person name="Bennetzen J.L."/>
            <person name="Chen S."/>
            <person name="Ma X."/>
            <person name="Wang X."/>
            <person name="Yssel A.E.J."/>
            <person name="Chaluvadi S.R."/>
            <person name="Johnson M."/>
            <person name="Gangashetty P."/>
            <person name="Hamidou F."/>
            <person name="Sanogo M.D."/>
            <person name="Zwaenepoel A."/>
            <person name="Wallace J."/>
            <person name="Van De Peer Y."/>
            <person name="Van Deynze A."/>
        </authorList>
    </citation>
    <scope>NUCLEOTIDE SEQUENCE</scope>
    <source>
        <tissue evidence="2">Leaves</tissue>
    </source>
</reference>
<gene>
    <name evidence="2" type="ORF">HU200_002515</name>
</gene>
<dbReference type="AlphaFoldDB" id="A0A835FWQ4"/>
<feature type="compositionally biased region" description="Basic and acidic residues" evidence="1">
    <location>
        <begin position="151"/>
        <end position="161"/>
    </location>
</feature>
<proteinExistence type="predicted"/>
<feature type="compositionally biased region" description="Polar residues" evidence="1">
    <location>
        <begin position="292"/>
        <end position="301"/>
    </location>
</feature>
<dbReference type="InterPro" id="IPR003774">
    <property type="entry name" value="AlgH-like"/>
</dbReference>
<feature type="compositionally biased region" description="Basic residues" evidence="1">
    <location>
        <begin position="249"/>
        <end position="261"/>
    </location>
</feature>
<comment type="caution">
    <text evidence="2">The sequence shown here is derived from an EMBL/GenBank/DDBJ whole genome shotgun (WGS) entry which is preliminary data.</text>
</comment>
<accession>A0A835FWQ4</accession>
<feature type="compositionally biased region" description="Basic and acidic residues" evidence="1">
    <location>
        <begin position="168"/>
        <end position="180"/>
    </location>
</feature>
<feature type="region of interest" description="Disordered" evidence="1">
    <location>
        <begin position="69"/>
        <end position="180"/>
    </location>
</feature>
<organism evidence="2 3">
    <name type="scientific">Digitaria exilis</name>
    <dbReference type="NCBI Taxonomy" id="1010633"/>
    <lineage>
        <taxon>Eukaryota</taxon>
        <taxon>Viridiplantae</taxon>
        <taxon>Streptophyta</taxon>
        <taxon>Embryophyta</taxon>
        <taxon>Tracheophyta</taxon>
        <taxon>Spermatophyta</taxon>
        <taxon>Magnoliopsida</taxon>
        <taxon>Liliopsida</taxon>
        <taxon>Poales</taxon>
        <taxon>Poaceae</taxon>
        <taxon>PACMAD clade</taxon>
        <taxon>Panicoideae</taxon>
        <taxon>Panicodae</taxon>
        <taxon>Paniceae</taxon>
        <taxon>Anthephorinae</taxon>
        <taxon>Digitaria</taxon>
    </lineage>
</organism>
<dbReference type="EMBL" id="JACEFO010000177">
    <property type="protein sequence ID" value="KAF8779546.1"/>
    <property type="molecule type" value="Genomic_DNA"/>
</dbReference>
<feature type="compositionally biased region" description="Polar residues" evidence="1">
    <location>
        <begin position="262"/>
        <end position="275"/>
    </location>
</feature>
<sequence length="775" mass="85488">MKGYGGGGLSPPSLRINDVCFAAQTRQRKANVATDGCCVHGYSGGCSAAVAPNSSSFCRFRRQRSIRVEQQEARPRFGKPKLDQRQARRAHVGGRPNPRPRVLSDSWTKDKTERKEAAIVEEQRVGRAPSREESLIRAKRASSRALSEVVGRSEKKAKPEENAAANKLDGDVEKPEENAEAKKLDEDVVFYAGPAFIKSPDPSEVPLPKFVLLGQSPEPSDLPAPRFLMKKAPKATRWFVIKAPKALRRRTRGIAPRRHGTQNRSTTPERATSTEESGDQRRATGAGMQDGQPPSQEAPTNSVELLGHIGSRKAEFALAYLSDFSPFSSLFSLDLHLRRRRPDEQRCSGVADAFTVPFAIHEHPQGMPEPSLPFLPSSASAFPTITLEEALRREMEYQAKSSRPSSSMQQKTTRIVYAVWDNTMSAIGHQQRLISYTSVESVENSKRHAWSFAVMAKLLFCVLIPSSLPSQEFSTWLVLEPHFQSHIQRLVRMSVTETCHIAWRHCEPTISLIHRLEILWRSVPALLPPAPPATMASPASTAARPKPHLLFGTRRSANSSITCDFKSEDGAAVPVIDPDWRSFRAQLYFNEQSSSAKKIGDKWAHPLVEPEKGCLLIATEKLDGSHIFERTVILLLSAGVRAPVGVILNRPSLMSIKEAAGSIFADDADIAGAFSGRPLFFGGPLEECFFILGPRRTAATGGDVVARTGLFEEVMPGVHYGTRETVGCAAELAKRGVVGARDLRFFDGFCGWEREQLRDEVRAEQVMSGVGWEKA</sequence>
<feature type="compositionally biased region" description="Basic and acidic residues" evidence="1">
    <location>
        <begin position="69"/>
        <end position="86"/>
    </location>
</feature>
<dbReference type="InterPro" id="IPR028322">
    <property type="entry name" value="PNRC-like_rgn"/>
</dbReference>
<dbReference type="Gene3D" id="3.40.1740.10">
    <property type="entry name" value="VC0467-like"/>
    <property type="match status" value="1"/>
</dbReference>
<dbReference type="GO" id="GO:0016071">
    <property type="term" value="P:mRNA metabolic process"/>
    <property type="evidence" value="ECO:0007669"/>
    <property type="project" value="UniProtKB-ARBA"/>
</dbReference>
<keyword evidence="3" id="KW-1185">Reference proteome</keyword>
<protein>
    <submittedName>
        <fullName evidence="2">Uncharacterized protein</fullName>
    </submittedName>
</protein>
<dbReference type="Pfam" id="PF15365">
    <property type="entry name" value="PNRC"/>
    <property type="match status" value="1"/>
</dbReference>
<feature type="region of interest" description="Disordered" evidence="1">
    <location>
        <begin position="249"/>
        <end position="301"/>
    </location>
</feature>
<evidence type="ECO:0000313" key="3">
    <source>
        <dbReference type="Proteomes" id="UP000636709"/>
    </source>
</evidence>
<dbReference type="OrthoDB" id="272750at2759"/>
<dbReference type="Proteomes" id="UP000636709">
    <property type="component" value="Unassembled WGS sequence"/>
</dbReference>
<dbReference type="PANTHER" id="PTHR31984:SF1">
    <property type="entry name" value="OS10G0330400 PROTEIN"/>
    <property type="match status" value="1"/>
</dbReference>
<dbReference type="Pfam" id="PF02622">
    <property type="entry name" value="DUF179"/>
    <property type="match status" value="1"/>
</dbReference>
<feature type="compositionally biased region" description="Basic and acidic residues" evidence="1">
    <location>
        <begin position="107"/>
        <end position="136"/>
    </location>
</feature>
<evidence type="ECO:0000256" key="1">
    <source>
        <dbReference type="SAM" id="MobiDB-lite"/>
    </source>
</evidence>
<evidence type="ECO:0000313" key="2">
    <source>
        <dbReference type="EMBL" id="KAF8779546.1"/>
    </source>
</evidence>